<evidence type="ECO:0000313" key="1">
    <source>
        <dbReference type="EMBL" id="CAG8497348.1"/>
    </source>
</evidence>
<dbReference type="Proteomes" id="UP000789920">
    <property type="component" value="Unassembled WGS sequence"/>
</dbReference>
<proteinExistence type="predicted"/>
<name>A0ACA9KWE7_9GLOM</name>
<keyword evidence="2" id="KW-1185">Reference proteome</keyword>
<comment type="caution">
    <text evidence="1">The sequence shown here is derived from an EMBL/GenBank/DDBJ whole genome shotgun (WGS) entry which is preliminary data.</text>
</comment>
<protein>
    <submittedName>
        <fullName evidence="1">4453_t:CDS:1</fullName>
    </submittedName>
</protein>
<evidence type="ECO:0000313" key="2">
    <source>
        <dbReference type="Proteomes" id="UP000789920"/>
    </source>
</evidence>
<accession>A0ACA9KWE7</accession>
<sequence>GIYPSLSILQHTAKPRQYKIPDNYKIKTTWGKPNKEITIIASINYIDQKPIYNIKWVNKKTHKEEKIYSDKSSSNAASLFSKKYNEGKKTEYSGPEIFGLQLEPVEKEDRANKIAKLEYQTFEEKCKDLFHSNDNPTLRSIIYELPNQIWTINYHPKNKIQNKQVEEIVYALDQGNISQESYRSLAAISYELPREYISKLGNR</sequence>
<dbReference type="EMBL" id="CAJVQC010001611">
    <property type="protein sequence ID" value="CAG8497348.1"/>
    <property type="molecule type" value="Genomic_DNA"/>
</dbReference>
<reference evidence="1" key="1">
    <citation type="submission" date="2021-06" db="EMBL/GenBank/DDBJ databases">
        <authorList>
            <person name="Kallberg Y."/>
            <person name="Tangrot J."/>
            <person name="Rosling A."/>
        </authorList>
    </citation>
    <scope>NUCLEOTIDE SEQUENCE</scope>
    <source>
        <strain evidence="1">MA461A</strain>
    </source>
</reference>
<feature type="non-terminal residue" evidence="1">
    <location>
        <position position="1"/>
    </location>
</feature>
<organism evidence="1 2">
    <name type="scientific">Racocetra persica</name>
    <dbReference type="NCBI Taxonomy" id="160502"/>
    <lineage>
        <taxon>Eukaryota</taxon>
        <taxon>Fungi</taxon>
        <taxon>Fungi incertae sedis</taxon>
        <taxon>Mucoromycota</taxon>
        <taxon>Glomeromycotina</taxon>
        <taxon>Glomeromycetes</taxon>
        <taxon>Diversisporales</taxon>
        <taxon>Gigasporaceae</taxon>
        <taxon>Racocetra</taxon>
    </lineage>
</organism>
<gene>
    <name evidence="1" type="ORF">RPERSI_LOCUS1662</name>
</gene>